<sequence>MLFSAATGEICLDLPSPYIPHKATGLLHLPRFIAKIRKHLAGTLPKSYRKNFCRGFDRFLCMHLGIEPQSVVDAVRECGDDEAKLDARLLEIFPKDCRVAAWNRACVQKGMSEMGRETLADALRKMDALDRTDIISFADLIDFDEGRIP</sequence>
<comment type="caution">
    <text evidence="2">The sequence shown here is derived from an EMBL/GenBank/DDBJ whole genome shotgun (WGS) entry which is preliminary data.</text>
</comment>
<gene>
    <name evidence="2" type="ORF">IAC75_05650</name>
</gene>
<proteinExistence type="predicted"/>
<reference evidence="2" key="1">
    <citation type="submission" date="2020-10" db="EMBL/GenBank/DDBJ databases">
        <authorList>
            <person name="Gilroy R."/>
        </authorList>
    </citation>
    <scope>NUCLEOTIDE SEQUENCE</scope>
    <source>
        <strain evidence="2">10669</strain>
    </source>
</reference>
<dbReference type="AlphaFoldDB" id="A0A9D1T1L7"/>
<feature type="domain" description="DUF5069" evidence="1">
    <location>
        <begin position="23"/>
        <end position="147"/>
    </location>
</feature>
<dbReference type="Pfam" id="PF16798">
    <property type="entry name" value="DUF5069"/>
    <property type="match status" value="1"/>
</dbReference>
<name>A0A9D1T1L7_9BACT</name>
<accession>A0A9D1T1L7</accession>
<evidence type="ECO:0000313" key="3">
    <source>
        <dbReference type="Proteomes" id="UP000886812"/>
    </source>
</evidence>
<reference evidence="2" key="2">
    <citation type="journal article" date="2021" name="PeerJ">
        <title>Extensive microbial diversity within the chicken gut microbiome revealed by metagenomics and culture.</title>
        <authorList>
            <person name="Gilroy R."/>
            <person name="Ravi A."/>
            <person name="Getino M."/>
            <person name="Pursley I."/>
            <person name="Horton D.L."/>
            <person name="Alikhan N.F."/>
            <person name="Baker D."/>
            <person name="Gharbi K."/>
            <person name="Hall N."/>
            <person name="Watson M."/>
            <person name="Adriaenssens E.M."/>
            <person name="Foster-Nyarko E."/>
            <person name="Jarju S."/>
            <person name="Secka A."/>
            <person name="Antonio M."/>
            <person name="Oren A."/>
            <person name="Chaudhuri R.R."/>
            <person name="La Ragione R."/>
            <person name="Hildebrand F."/>
            <person name="Pallen M.J."/>
        </authorList>
    </citation>
    <scope>NUCLEOTIDE SEQUENCE</scope>
    <source>
        <strain evidence="2">10669</strain>
    </source>
</reference>
<protein>
    <submittedName>
        <fullName evidence="2">DUF5069 domain-containing protein</fullName>
    </submittedName>
</protein>
<organism evidence="2 3">
    <name type="scientific">Candidatus Spyradosoma merdigallinarum</name>
    <dbReference type="NCBI Taxonomy" id="2840950"/>
    <lineage>
        <taxon>Bacteria</taxon>
        <taxon>Pseudomonadati</taxon>
        <taxon>Verrucomicrobiota</taxon>
        <taxon>Opitutia</taxon>
        <taxon>Opitutia incertae sedis</taxon>
        <taxon>Candidatus Spyradosoma</taxon>
    </lineage>
</organism>
<evidence type="ECO:0000313" key="2">
    <source>
        <dbReference type="EMBL" id="HIV04614.1"/>
    </source>
</evidence>
<dbReference type="EMBL" id="DVOG01000146">
    <property type="protein sequence ID" value="HIV04614.1"/>
    <property type="molecule type" value="Genomic_DNA"/>
</dbReference>
<dbReference type="Proteomes" id="UP000886812">
    <property type="component" value="Unassembled WGS sequence"/>
</dbReference>
<evidence type="ECO:0000259" key="1">
    <source>
        <dbReference type="Pfam" id="PF16798"/>
    </source>
</evidence>
<dbReference type="InterPro" id="IPR031849">
    <property type="entry name" value="DUF5069"/>
</dbReference>